<dbReference type="RefSeq" id="WP_248933948.1">
    <property type="nucleotide sequence ID" value="NZ_JAKILF010000001.1"/>
</dbReference>
<proteinExistence type="predicted"/>
<dbReference type="Proteomes" id="UP001595621">
    <property type="component" value="Unassembled WGS sequence"/>
</dbReference>
<evidence type="ECO:0000313" key="1">
    <source>
        <dbReference type="EMBL" id="MFC3140014.1"/>
    </source>
</evidence>
<dbReference type="EMBL" id="JBHRTD010000018">
    <property type="protein sequence ID" value="MFC3140014.1"/>
    <property type="molecule type" value="Genomic_DNA"/>
</dbReference>
<evidence type="ECO:0008006" key="3">
    <source>
        <dbReference type="Google" id="ProtNLM"/>
    </source>
</evidence>
<comment type="caution">
    <text evidence="1">The sequence shown here is derived from an EMBL/GenBank/DDBJ whole genome shotgun (WGS) entry which is preliminary data.</text>
</comment>
<organism evidence="1 2">
    <name type="scientific">Shewanella submarina</name>
    <dbReference type="NCBI Taxonomy" id="2016376"/>
    <lineage>
        <taxon>Bacteria</taxon>
        <taxon>Pseudomonadati</taxon>
        <taxon>Pseudomonadota</taxon>
        <taxon>Gammaproteobacteria</taxon>
        <taxon>Alteromonadales</taxon>
        <taxon>Shewanellaceae</taxon>
        <taxon>Shewanella</taxon>
    </lineage>
</organism>
<gene>
    <name evidence="1" type="ORF">ACFOE0_17795</name>
</gene>
<name>A0ABV7GER3_9GAMM</name>
<protein>
    <recommendedName>
        <fullName evidence="3">Lipoprotein</fullName>
    </recommendedName>
</protein>
<evidence type="ECO:0000313" key="2">
    <source>
        <dbReference type="Proteomes" id="UP001595621"/>
    </source>
</evidence>
<accession>A0ABV7GER3</accession>
<reference evidence="2" key="1">
    <citation type="journal article" date="2019" name="Int. J. Syst. Evol. Microbiol.">
        <title>The Global Catalogue of Microorganisms (GCM) 10K type strain sequencing project: providing services to taxonomists for standard genome sequencing and annotation.</title>
        <authorList>
            <consortium name="The Broad Institute Genomics Platform"/>
            <consortium name="The Broad Institute Genome Sequencing Center for Infectious Disease"/>
            <person name="Wu L."/>
            <person name="Ma J."/>
        </authorList>
    </citation>
    <scope>NUCLEOTIDE SEQUENCE [LARGE SCALE GENOMIC DNA]</scope>
    <source>
        <strain evidence="2">KCTC 52277</strain>
    </source>
</reference>
<keyword evidence="2" id="KW-1185">Reference proteome</keyword>
<sequence length="219" mass="25378">MNMNVRLIAFIFALITPIAGCNSALTDRGRHVQIRIGNHILSTYIPDRQSEMFYNSSVLTEVDLDNDIFHHKPFAVDVINKFWDFKSFFRVIGILRYSVRIVRISDTQGIDRADITAFIGFVNSRFESSGLACEEDISLKEVNGVNWYFCKFYSGKTNLSNREFVDKNLDYIYYSQLSEHYFVQMLFTFTGDENGLRWVARANSIMNNILESTSLMHID</sequence>